<dbReference type="InterPro" id="IPR035566">
    <property type="entry name" value="Ribosomal_protein_bL20_C"/>
</dbReference>
<dbReference type="AlphaFoldDB" id="A0A0G1VJ10"/>
<evidence type="ECO:0000256" key="4">
    <source>
        <dbReference type="ARBA" id="ARBA00035172"/>
    </source>
</evidence>
<keyword evidence="5 6" id="KW-0699">rRNA-binding</keyword>
<evidence type="ECO:0000313" key="7">
    <source>
        <dbReference type="EMBL" id="KKW06503.1"/>
    </source>
</evidence>
<dbReference type="PANTHER" id="PTHR10986">
    <property type="entry name" value="39S RIBOSOMAL PROTEIN L20"/>
    <property type="match status" value="1"/>
</dbReference>
<dbReference type="Gene3D" id="1.10.1900.20">
    <property type="entry name" value="Ribosomal protein L20"/>
    <property type="match status" value="1"/>
</dbReference>
<dbReference type="GO" id="GO:0006412">
    <property type="term" value="P:translation"/>
    <property type="evidence" value="ECO:0007669"/>
    <property type="project" value="InterPro"/>
</dbReference>
<gene>
    <name evidence="5" type="primary">rplT</name>
    <name evidence="7" type="ORF">UY39_C0034G0008</name>
</gene>
<dbReference type="GO" id="GO:0005840">
    <property type="term" value="C:ribosome"/>
    <property type="evidence" value="ECO:0007669"/>
    <property type="project" value="UniProtKB-KW"/>
</dbReference>
<comment type="function">
    <text evidence="5 6">Binds directly to 23S ribosomal RNA and is necessary for the in vitro assembly process of the 50S ribosomal subunit. It is not involved in the protein synthesizing functions of that subunit.</text>
</comment>
<organism evidence="7 8">
    <name type="scientific">Candidatus Kaiserbacteria bacterium GW2011_GWC2_49_12</name>
    <dbReference type="NCBI Taxonomy" id="1618675"/>
    <lineage>
        <taxon>Bacteria</taxon>
        <taxon>Candidatus Kaiseribacteriota</taxon>
    </lineage>
</organism>
<protein>
    <recommendedName>
        <fullName evidence="4 5">Large ribosomal subunit protein bL20</fullName>
    </recommendedName>
</protein>
<evidence type="ECO:0000256" key="1">
    <source>
        <dbReference type="ARBA" id="ARBA00007698"/>
    </source>
</evidence>
<dbReference type="GO" id="GO:1990904">
    <property type="term" value="C:ribonucleoprotein complex"/>
    <property type="evidence" value="ECO:0007669"/>
    <property type="project" value="UniProtKB-KW"/>
</dbReference>
<comment type="similarity">
    <text evidence="1 5 6">Belongs to the bacterial ribosomal protein bL20 family.</text>
</comment>
<dbReference type="GO" id="GO:0003735">
    <property type="term" value="F:structural constituent of ribosome"/>
    <property type="evidence" value="ECO:0007669"/>
    <property type="project" value="InterPro"/>
</dbReference>
<dbReference type="GO" id="GO:0019843">
    <property type="term" value="F:rRNA binding"/>
    <property type="evidence" value="ECO:0007669"/>
    <property type="project" value="UniProtKB-UniRule"/>
</dbReference>
<dbReference type="HAMAP" id="MF_00382">
    <property type="entry name" value="Ribosomal_bL20"/>
    <property type="match status" value="1"/>
</dbReference>
<dbReference type="PRINTS" id="PR00062">
    <property type="entry name" value="RIBOSOMALL20"/>
</dbReference>
<evidence type="ECO:0000256" key="2">
    <source>
        <dbReference type="ARBA" id="ARBA00022980"/>
    </source>
</evidence>
<evidence type="ECO:0000313" key="8">
    <source>
        <dbReference type="Proteomes" id="UP000034589"/>
    </source>
</evidence>
<dbReference type="EMBL" id="LCPV01000034">
    <property type="protein sequence ID" value="KKW06503.1"/>
    <property type="molecule type" value="Genomic_DNA"/>
</dbReference>
<accession>A0A0G1VJ10</accession>
<evidence type="ECO:0000256" key="3">
    <source>
        <dbReference type="ARBA" id="ARBA00023274"/>
    </source>
</evidence>
<proteinExistence type="inferred from homology"/>
<reference evidence="7 8" key="1">
    <citation type="journal article" date="2015" name="Nature">
        <title>rRNA introns, odd ribosomes, and small enigmatic genomes across a large radiation of phyla.</title>
        <authorList>
            <person name="Brown C.T."/>
            <person name="Hug L.A."/>
            <person name="Thomas B.C."/>
            <person name="Sharon I."/>
            <person name="Castelle C.J."/>
            <person name="Singh A."/>
            <person name="Wilkins M.J."/>
            <person name="Williams K.H."/>
            <person name="Banfield J.F."/>
        </authorList>
    </citation>
    <scope>NUCLEOTIDE SEQUENCE [LARGE SCALE GENOMIC DNA]</scope>
</reference>
<dbReference type="Gene3D" id="6.10.160.10">
    <property type="match status" value="1"/>
</dbReference>
<keyword evidence="5 6" id="KW-0694">RNA-binding</keyword>
<dbReference type="FunFam" id="1.10.1900.20:FF:000001">
    <property type="entry name" value="50S ribosomal protein L20"/>
    <property type="match status" value="1"/>
</dbReference>
<evidence type="ECO:0000256" key="5">
    <source>
        <dbReference type="HAMAP-Rule" id="MF_00382"/>
    </source>
</evidence>
<dbReference type="SUPFAM" id="SSF74731">
    <property type="entry name" value="Ribosomal protein L20"/>
    <property type="match status" value="1"/>
</dbReference>
<dbReference type="Proteomes" id="UP000034589">
    <property type="component" value="Unassembled WGS sequence"/>
</dbReference>
<dbReference type="NCBIfam" id="TIGR01032">
    <property type="entry name" value="rplT_bact"/>
    <property type="match status" value="1"/>
</dbReference>
<sequence>MSRVKRGTTSLKKRRNILRQVKGYRFGRSKKVRVAKEAIFHAGAHAFRHRRSKKRDYRNLWALRINAAARPNGFTYSTLIGALKKSNILLDRKSLSAIAKDYPDVFTRLMKNIKA</sequence>
<dbReference type="CDD" id="cd07026">
    <property type="entry name" value="Ribosomal_L20"/>
    <property type="match status" value="1"/>
</dbReference>
<keyword evidence="3 5" id="KW-0687">Ribonucleoprotein</keyword>
<dbReference type="Pfam" id="PF00453">
    <property type="entry name" value="Ribosomal_L20"/>
    <property type="match status" value="1"/>
</dbReference>
<name>A0A0G1VJ10_9BACT</name>
<dbReference type="InterPro" id="IPR005813">
    <property type="entry name" value="Ribosomal_bL20"/>
</dbReference>
<evidence type="ECO:0000256" key="6">
    <source>
        <dbReference type="RuleBase" id="RU000560"/>
    </source>
</evidence>
<dbReference type="GO" id="GO:0000027">
    <property type="term" value="P:ribosomal large subunit assembly"/>
    <property type="evidence" value="ECO:0007669"/>
    <property type="project" value="UniProtKB-UniRule"/>
</dbReference>
<keyword evidence="2 5" id="KW-0689">Ribosomal protein</keyword>
<comment type="caution">
    <text evidence="7">The sequence shown here is derived from an EMBL/GenBank/DDBJ whole genome shotgun (WGS) entry which is preliminary data.</text>
</comment>